<dbReference type="InterPro" id="IPR006225">
    <property type="entry name" value="PsdUridine_synth_RluC/D"/>
</dbReference>
<comment type="function">
    <text evidence="6">Responsible for synthesis of pseudouridine from uracil.</text>
</comment>
<dbReference type="NCBIfam" id="TIGR00005">
    <property type="entry name" value="rluA_subfam"/>
    <property type="match status" value="1"/>
</dbReference>
<evidence type="ECO:0000256" key="5">
    <source>
        <dbReference type="PROSITE-ProRule" id="PRU00182"/>
    </source>
</evidence>
<accession>A0A1M5YJI1</accession>
<dbReference type="CDD" id="cd02869">
    <property type="entry name" value="PseudoU_synth_RluA_like"/>
    <property type="match status" value="1"/>
</dbReference>
<name>A0A1M5YJI1_9FIRM</name>
<dbReference type="GO" id="GO:0000455">
    <property type="term" value="P:enzyme-directed rRNA pseudouridine synthesis"/>
    <property type="evidence" value="ECO:0007669"/>
    <property type="project" value="TreeGrafter"/>
</dbReference>
<evidence type="ECO:0000313" key="9">
    <source>
        <dbReference type="Proteomes" id="UP000184389"/>
    </source>
</evidence>
<evidence type="ECO:0000256" key="1">
    <source>
        <dbReference type="ARBA" id="ARBA00000073"/>
    </source>
</evidence>
<keyword evidence="5" id="KW-0694">RNA-binding</keyword>
<comment type="catalytic activity">
    <reaction evidence="1 6">
        <text>a uridine in RNA = a pseudouridine in RNA</text>
        <dbReference type="Rhea" id="RHEA:48348"/>
        <dbReference type="Rhea" id="RHEA-COMP:12068"/>
        <dbReference type="Rhea" id="RHEA-COMP:12069"/>
        <dbReference type="ChEBI" id="CHEBI:65314"/>
        <dbReference type="ChEBI" id="CHEBI:65315"/>
    </reaction>
</comment>
<dbReference type="InterPro" id="IPR020103">
    <property type="entry name" value="PsdUridine_synth_cat_dom_sf"/>
</dbReference>
<feature type="active site" evidence="4">
    <location>
        <position position="137"/>
    </location>
</feature>
<dbReference type="PANTHER" id="PTHR21600:SF44">
    <property type="entry name" value="RIBOSOMAL LARGE SUBUNIT PSEUDOURIDINE SYNTHASE D"/>
    <property type="match status" value="1"/>
</dbReference>
<comment type="similarity">
    <text evidence="2 6">Belongs to the pseudouridine synthase RluA family.</text>
</comment>
<dbReference type="SUPFAM" id="SSF55120">
    <property type="entry name" value="Pseudouridine synthase"/>
    <property type="match status" value="1"/>
</dbReference>
<evidence type="ECO:0000256" key="4">
    <source>
        <dbReference type="PIRSR" id="PIRSR606225-1"/>
    </source>
</evidence>
<proteinExistence type="inferred from homology"/>
<dbReference type="STRING" id="1123281.SAMN02745180_02236"/>
<dbReference type="PANTHER" id="PTHR21600">
    <property type="entry name" value="MITOCHONDRIAL RNA PSEUDOURIDINE SYNTHASE"/>
    <property type="match status" value="1"/>
</dbReference>
<dbReference type="GO" id="GO:0009982">
    <property type="term" value="F:pseudouridine synthase activity"/>
    <property type="evidence" value="ECO:0007669"/>
    <property type="project" value="InterPro"/>
</dbReference>
<dbReference type="RefSeq" id="WP_072744883.1">
    <property type="nucleotide sequence ID" value="NZ_FQXR01000012.1"/>
</dbReference>
<dbReference type="Proteomes" id="UP000184389">
    <property type="component" value="Unassembled WGS sequence"/>
</dbReference>
<evidence type="ECO:0000256" key="2">
    <source>
        <dbReference type="ARBA" id="ARBA00010876"/>
    </source>
</evidence>
<dbReference type="InterPro" id="IPR006224">
    <property type="entry name" value="PsdUridine_synth_RluA-like_CS"/>
</dbReference>
<dbReference type="EC" id="5.4.99.-" evidence="6"/>
<dbReference type="OrthoDB" id="9807829at2"/>
<protein>
    <recommendedName>
        <fullName evidence="6">Pseudouridine synthase</fullName>
        <ecNumber evidence="6">5.4.99.-</ecNumber>
    </recommendedName>
</protein>
<dbReference type="AlphaFoldDB" id="A0A1M5YJI1"/>
<gene>
    <name evidence="8" type="ORF">SAMN02745180_02236</name>
</gene>
<dbReference type="EMBL" id="FQXR01000012">
    <property type="protein sequence ID" value="SHI12074.1"/>
    <property type="molecule type" value="Genomic_DNA"/>
</dbReference>
<dbReference type="InterPro" id="IPR006145">
    <property type="entry name" value="PsdUridine_synth_RsuA/RluA"/>
</dbReference>
<evidence type="ECO:0000256" key="3">
    <source>
        <dbReference type="ARBA" id="ARBA00023235"/>
    </source>
</evidence>
<evidence type="ECO:0000256" key="6">
    <source>
        <dbReference type="RuleBase" id="RU362028"/>
    </source>
</evidence>
<reference evidence="8 9" key="1">
    <citation type="submission" date="2016-11" db="EMBL/GenBank/DDBJ databases">
        <authorList>
            <person name="Jaros S."/>
            <person name="Januszkiewicz K."/>
            <person name="Wedrychowicz H."/>
        </authorList>
    </citation>
    <scope>NUCLEOTIDE SEQUENCE [LARGE SCALE GENOMIC DNA]</scope>
    <source>
        <strain evidence="8 9">DSM 13106</strain>
    </source>
</reference>
<sequence>MDLLKESENVVLFKAKYEDMTVGEVLFSYNISGRLFRRLKKEKSIYLNGKTVKTKEKVNSGDIVSIVMEDEIDNTLPQDIPLSIVYEDYDLLVINKDPNIVVHPTKSHLEGTISNGISYYYKKNNIKKKIRFVNRLDMDTSGILIVAKNSFSHQQMAIQFEENSVEKKYLALVEGIVEMDEDIIDLPLGREEDKSIKKVVIEDGKKAITRYKVVERYKDATLLEVQIYTGRSHQIRVHLEHIGHPIIGDTLYNRPSPFIDRQALHAYYIGARHPRTNEKIQFQVPLPEDMKNLIENLKDPEII</sequence>
<dbReference type="PROSITE" id="PS50889">
    <property type="entry name" value="S4"/>
    <property type="match status" value="1"/>
</dbReference>
<dbReference type="Pfam" id="PF00849">
    <property type="entry name" value="PseudoU_synth_2"/>
    <property type="match status" value="1"/>
</dbReference>
<organism evidence="8 9">
    <name type="scientific">Sporanaerobacter acetigenes DSM 13106</name>
    <dbReference type="NCBI Taxonomy" id="1123281"/>
    <lineage>
        <taxon>Bacteria</taxon>
        <taxon>Bacillati</taxon>
        <taxon>Bacillota</taxon>
        <taxon>Tissierellia</taxon>
        <taxon>Tissierellales</taxon>
        <taxon>Sporanaerobacteraceae</taxon>
        <taxon>Sporanaerobacter</taxon>
    </lineage>
</organism>
<feature type="domain" description="Pseudouridine synthase RsuA/RluA-like" evidence="7">
    <location>
        <begin position="90"/>
        <end position="241"/>
    </location>
</feature>
<dbReference type="InterPro" id="IPR050188">
    <property type="entry name" value="RluA_PseudoU_synthase"/>
</dbReference>
<keyword evidence="9" id="KW-1185">Reference proteome</keyword>
<keyword evidence="3 6" id="KW-0413">Isomerase</keyword>
<dbReference type="GO" id="GO:0003723">
    <property type="term" value="F:RNA binding"/>
    <property type="evidence" value="ECO:0007669"/>
    <property type="project" value="UniProtKB-KW"/>
</dbReference>
<evidence type="ECO:0000259" key="7">
    <source>
        <dbReference type="Pfam" id="PF00849"/>
    </source>
</evidence>
<dbReference type="GO" id="GO:0140098">
    <property type="term" value="F:catalytic activity, acting on RNA"/>
    <property type="evidence" value="ECO:0007669"/>
    <property type="project" value="UniProtKB-ARBA"/>
</dbReference>
<dbReference type="Gene3D" id="3.30.2350.10">
    <property type="entry name" value="Pseudouridine synthase"/>
    <property type="match status" value="1"/>
</dbReference>
<dbReference type="PROSITE" id="PS01129">
    <property type="entry name" value="PSI_RLU"/>
    <property type="match status" value="1"/>
</dbReference>
<evidence type="ECO:0000313" key="8">
    <source>
        <dbReference type="EMBL" id="SHI12074.1"/>
    </source>
</evidence>